<dbReference type="SFLD" id="SFLDG01086">
    <property type="entry name" value="elongater_protein-like"/>
    <property type="match status" value="1"/>
</dbReference>
<dbReference type="InterPro" id="IPR023404">
    <property type="entry name" value="rSAM_horseshoe"/>
</dbReference>
<evidence type="ECO:0000256" key="3">
    <source>
        <dbReference type="ARBA" id="ARBA00022691"/>
    </source>
</evidence>
<organism evidence="8 9">
    <name type="scientific">Candidatus Fimicola merdigallinarum</name>
    <dbReference type="NCBI Taxonomy" id="2840819"/>
    <lineage>
        <taxon>Bacteria</taxon>
        <taxon>Bacillati</taxon>
        <taxon>Bacillota</taxon>
        <taxon>Clostridia</taxon>
        <taxon>Lachnospirales</taxon>
        <taxon>Lachnospiraceae</taxon>
        <taxon>Lachnospiraceae incertae sedis</taxon>
        <taxon>Candidatus Fimicola</taxon>
    </lineage>
</organism>
<accession>A0A9D9H4J3</accession>
<evidence type="ECO:0000256" key="4">
    <source>
        <dbReference type="ARBA" id="ARBA00022723"/>
    </source>
</evidence>
<comment type="cofactor">
    <cofactor evidence="1">
        <name>[4Fe-4S] cluster</name>
        <dbReference type="ChEBI" id="CHEBI:49883"/>
    </cofactor>
</comment>
<name>A0A9D9H4J3_9FIRM</name>
<reference evidence="8" key="1">
    <citation type="submission" date="2020-10" db="EMBL/GenBank/DDBJ databases">
        <authorList>
            <person name="Gilroy R."/>
        </authorList>
    </citation>
    <scope>NUCLEOTIDE SEQUENCE</scope>
    <source>
        <strain evidence="8">F6-4510</strain>
    </source>
</reference>
<dbReference type="InterPro" id="IPR032432">
    <property type="entry name" value="Radical_SAM_C"/>
</dbReference>
<dbReference type="NCBIfam" id="TIGR01212">
    <property type="entry name" value="TIGR01212 family radical SAM protein"/>
    <property type="match status" value="1"/>
</dbReference>
<dbReference type="PANTHER" id="PTHR11135:SF1">
    <property type="entry name" value="PROTEIN YHCC"/>
    <property type="match status" value="1"/>
</dbReference>
<proteinExistence type="predicted"/>
<keyword evidence="6" id="KW-0411">Iron-sulfur</keyword>
<dbReference type="InterPro" id="IPR005911">
    <property type="entry name" value="YhcC-like"/>
</dbReference>
<evidence type="ECO:0000256" key="5">
    <source>
        <dbReference type="ARBA" id="ARBA00023004"/>
    </source>
</evidence>
<dbReference type="Gene3D" id="3.80.30.20">
    <property type="entry name" value="tm_1862 like domain"/>
    <property type="match status" value="1"/>
</dbReference>
<sequence>MKMLWGDKPYNSLNYHLKKHFGKKIAKISIDGGFNCPNRDGKAGFGGCIFCSEKGSGDFAEDRSLMIKNQIEKGKSQTSKKWKDASYLAYFQSFTNTYAPVFELREKYYSALECENICGIAIATRPDCLPEDVLDLLEELNSKTYMWVELGFQTSKENTAEFINRCYKNDVFEKAVYELKKRNIPVVVHTIFGLPNETKEDMLNTVKYVTSLGIDGIKLQLLHVLSNSKLYAYYNNNLFPILSQDEYTDLVIEALELIPENVVIHRLTGDGSRENLVEPLWSLDKRGTLNLIHKKMRERNSYQGKNLKNL</sequence>
<evidence type="ECO:0000313" key="8">
    <source>
        <dbReference type="EMBL" id="MBO8434917.1"/>
    </source>
</evidence>
<dbReference type="SFLD" id="SFLDG01091">
    <property type="entry name" value="uncharacterized_CHP01210-like"/>
    <property type="match status" value="1"/>
</dbReference>
<keyword evidence="5" id="KW-0408">Iron</keyword>
<dbReference type="EMBL" id="JADIMX010000117">
    <property type="protein sequence ID" value="MBO8434917.1"/>
    <property type="molecule type" value="Genomic_DNA"/>
</dbReference>
<dbReference type="AlphaFoldDB" id="A0A9D9H4J3"/>
<evidence type="ECO:0000313" key="9">
    <source>
        <dbReference type="Proteomes" id="UP000823611"/>
    </source>
</evidence>
<gene>
    <name evidence="8" type="ORF">IAC55_06320</name>
</gene>
<dbReference type="InterPro" id="IPR006638">
    <property type="entry name" value="Elp3/MiaA/NifB-like_rSAM"/>
</dbReference>
<dbReference type="InterPro" id="IPR058240">
    <property type="entry name" value="rSAM_sf"/>
</dbReference>
<protein>
    <submittedName>
        <fullName evidence="8">TIGR01212 family radical SAM protein</fullName>
    </submittedName>
</protein>
<evidence type="ECO:0000256" key="1">
    <source>
        <dbReference type="ARBA" id="ARBA00001966"/>
    </source>
</evidence>
<dbReference type="SUPFAM" id="SSF102114">
    <property type="entry name" value="Radical SAM enzymes"/>
    <property type="match status" value="1"/>
</dbReference>
<feature type="domain" description="Radical SAM core" evidence="7">
    <location>
        <begin position="20"/>
        <end position="260"/>
    </location>
</feature>
<dbReference type="Proteomes" id="UP000823611">
    <property type="component" value="Unassembled WGS sequence"/>
</dbReference>
<evidence type="ECO:0000256" key="2">
    <source>
        <dbReference type="ARBA" id="ARBA00022485"/>
    </source>
</evidence>
<dbReference type="InterPro" id="IPR039661">
    <property type="entry name" value="ELP3"/>
</dbReference>
<evidence type="ECO:0000259" key="7">
    <source>
        <dbReference type="PROSITE" id="PS51918"/>
    </source>
</evidence>
<dbReference type="SMART" id="SM00729">
    <property type="entry name" value="Elp3"/>
    <property type="match status" value="1"/>
</dbReference>
<dbReference type="InterPro" id="IPR007197">
    <property type="entry name" value="rSAM"/>
</dbReference>
<evidence type="ECO:0000256" key="6">
    <source>
        <dbReference type="ARBA" id="ARBA00023014"/>
    </source>
</evidence>
<dbReference type="PANTHER" id="PTHR11135">
    <property type="entry name" value="HISTONE ACETYLTRANSFERASE-RELATED"/>
    <property type="match status" value="1"/>
</dbReference>
<dbReference type="GO" id="GO:0051539">
    <property type="term" value="F:4 iron, 4 sulfur cluster binding"/>
    <property type="evidence" value="ECO:0007669"/>
    <property type="project" value="UniProtKB-KW"/>
</dbReference>
<keyword evidence="3" id="KW-0949">S-adenosyl-L-methionine</keyword>
<dbReference type="SFLD" id="SFLDS00029">
    <property type="entry name" value="Radical_SAM"/>
    <property type="match status" value="1"/>
</dbReference>
<dbReference type="Pfam" id="PF16199">
    <property type="entry name" value="Radical_SAM_C"/>
    <property type="match status" value="1"/>
</dbReference>
<dbReference type="GO" id="GO:0046872">
    <property type="term" value="F:metal ion binding"/>
    <property type="evidence" value="ECO:0007669"/>
    <property type="project" value="UniProtKB-KW"/>
</dbReference>
<keyword evidence="2" id="KW-0004">4Fe-4S</keyword>
<dbReference type="PROSITE" id="PS51918">
    <property type="entry name" value="RADICAL_SAM"/>
    <property type="match status" value="1"/>
</dbReference>
<reference evidence="8" key="2">
    <citation type="journal article" date="2021" name="PeerJ">
        <title>Extensive microbial diversity within the chicken gut microbiome revealed by metagenomics and culture.</title>
        <authorList>
            <person name="Gilroy R."/>
            <person name="Ravi A."/>
            <person name="Getino M."/>
            <person name="Pursley I."/>
            <person name="Horton D.L."/>
            <person name="Alikhan N.F."/>
            <person name="Baker D."/>
            <person name="Gharbi K."/>
            <person name="Hall N."/>
            <person name="Watson M."/>
            <person name="Adriaenssens E.M."/>
            <person name="Foster-Nyarko E."/>
            <person name="Jarju S."/>
            <person name="Secka A."/>
            <person name="Antonio M."/>
            <person name="Oren A."/>
            <person name="Chaudhuri R.R."/>
            <person name="La Ragione R."/>
            <person name="Hildebrand F."/>
            <person name="Pallen M.J."/>
        </authorList>
    </citation>
    <scope>NUCLEOTIDE SEQUENCE</scope>
    <source>
        <strain evidence="8">F6-4510</strain>
    </source>
</reference>
<dbReference type="GO" id="GO:0003824">
    <property type="term" value="F:catalytic activity"/>
    <property type="evidence" value="ECO:0007669"/>
    <property type="project" value="InterPro"/>
</dbReference>
<comment type="caution">
    <text evidence="8">The sequence shown here is derived from an EMBL/GenBank/DDBJ whole genome shotgun (WGS) entry which is preliminary data.</text>
</comment>
<dbReference type="Pfam" id="PF04055">
    <property type="entry name" value="Radical_SAM"/>
    <property type="match status" value="1"/>
</dbReference>
<keyword evidence="4" id="KW-0479">Metal-binding</keyword>